<feature type="domain" description="HAMP" evidence="8">
    <location>
        <begin position="182"/>
        <end position="234"/>
    </location>
</feature>
<feature type="coiled-coil region" evidence="5">
    <location>
        <begin position="251"/>
        <end position="278"/>
    </location>
</feature>
<dbReference type="GO" id="GO:0004888">
    <property type="term" value="F:transmembrane signaling receptor activity"/>
    <property type="evidence" value="ECO:0007669"/>
    <property type="project" value="InterPro"/>
</dbReference>
<dbReference type="SUPFAM" id="SSF58104">
    <property type="entry name" value="Methyl-accepting chemotaxis protein (MCP) signaling domain"/>
    <property type="match status" value="1"/>
</dbReference>
<comment type="caution">
    <text evidence="9">The sequence shown here is derived from an EMBL/GenBank/DDBJ whole genome shotgun (WGS) entry which is preliminary data.</text>
</comment>
<dbReference type="RefSeq" id="WP_174511989.1">
    <property type="nucleotide sequence ID" value="NZ_CABFMQ020000075.1"/>
</dbReference>
<dbReference type="SUPFAM" id="SSF46458">
    <property type="entry name" value="Globin-like"/>
    <property type="match status" value="1"/>
</dbReference>
<protein>
    <submittedName>
        <fullName evidence="9">Methyl-accepting chemotaxis protein</fullName>
    </submittedName>
</protein>
<dbReference type="SMART" id="SM00304">
    <property type="entry name" value="HAMP"/>
    <property type="match status" value="1"/>
</dbReference>
<proteinExistence type="inferred from homology"/>
<dbReference type="Proteomes" id="UP000485880">
    <property type="component" value="Unassembled WGS sequence"/>
</dbReference>
<dbReference type="InterPro" id="IPR051310">
    <property type="entry name" value="MCP_chemotaxis"/>
</dbReference>
<dbReference type="AlphaFoldDB" id="A0A8B6M3Z5"/>
<dbReference type="GO" id="GO:0019825">
    <property type="term" value="F:oxygen binding"/>
    <property type="evidence" value="ECO:0007669"/>
    <property type="project" value="InterPro"/>
</dbReference>
<dbReference type="PANTHER" id="PTHR43531">
    <property type="entry name" value="PROTEIN ICFG"/>
    <property type="match status" value="1"/>
</dbReference>
<evidence type="ECO:0000256" key="2">
    <source>
        <dbReference type="ARBA" id="ARBA00022500"/>
    </source>
</evidence>
<dbReference type="Gene3D" id="1.10.287.950">
    <property type="entry name" value="Methyl-accepting chemotaxis protein"/>
    <property type="match status" value="1"/>
</dbReference>
<dbReference type="PRINTS" id="PR00260">
    <property type="entry name" value="CHEMTRNSDUCR"/>
</dbReference>
<keyword evidence="10" id="KW-1185">Reference proteome</keyword>
<dbReference type="PROSITE" id="PS50111">
    <property type="entry name" value="CHEMOTAXIS_TRANSDUC_2"/>
    <property type="match status" value="1"/>
</dbReference>
<name>A0A8B6M3Z5_METTU</name>
<evidence type="ECO:0000256" key="6">
    <source>
        <dbReference type="SAM" id="MobiDB-lite"/>
    </source>
</evidence>
<dbReference type="CDD" id="cd01068">
    <property type="entry name" value="globin_sensor"/>
    <property type="match status" value="1"/>
</dbReference>
<dbReference type="InterPro" id="IPR003660">
    <property type="entry name" value="HAMP_dom"/>
</dbReference>
<dbReference type="Pfam" id="PF11563">
    <property type="entry name" value="Protoglobin"/>
    <property type="match status" value="1"/>
</dbReference>
<gene>
    <name evidence="9" type="ORF">MPC4_190050</name>
</gene>
<dbReference type="GO" id="GO:0006935">
    <property type="term" value="P:chemotaxis"/>
    <property type="evidence" value="ECO:0007669"/>
    <property type="project" value="UniProtKB-KW"/>
</dbReference>
<evidence type="ECO:0000313" key="10">
    <source>
        <dbReference type="Proteomes" id="UP000485880"/>
    </source>
</evidence>
<dbReference type="InterPro" id="IPR009050">
    <property type="entry name" value="Globin-like_sf"/>
</dbReference>
<dbReference type="InterPro" id="IPR004090">
    <property type="entry name" value="Chemotax_Me-accpt_rcpt"/>
</dbReference>
<dbReference type="PROSITE" id="PS50885">
    <property type="entry name" value="HAMP"/>
    <property type="match status" value="1"/>
</dbReference>
<feature type="region of interest" description="Disordered" evidence="6">
    <location>
        <begin position="485"/>
        <end position="511"/>
    </location>
</feature>
<dbReference type="InterPro" id="IPR012292">
    <property type="entry name" value="Globin/Proto"/>
</dbReference>
<evidence type="ECO:0000256" key="5">
    <source>
        <dbReference type="SAM" id="Coils"/>
    </source>
</evidence>
<comment type="similarity">
    <text evidence="3">Belongs to the methyl-accepting chemotaxis (MCP) protein family.</text>
</comment>
<organism evidence="9 10">
    <name type="scientific">Methylocella tundrae</name>
    <dbReference type="NCBI Taxonomy" id="227605"/>
    <lineage>
        <taxon>Bacteria</taxon>
        <taxon>Pseudomonadati</taxon>
        <taxon>Pseudomonadota</taxon>
        <taxon>Alphaproteobacteria</taxon>
        <taxon>Hyphomicrobiales</taxon>
        <taxon>Beijerinckiaceae</taxon>
        <taxon>Methylocella</taxon>
    </lineage>
</organism>
<feature type="domain" description="Methyl-accepting transducer" evidence="7">
    <location>
        <begin position="239"/>
        <end position="468"/>
    </location>
</feature>
<evidence type="ECO:0000256" key="3">
    <source>
        <dbReference type="ARBA" id="ARBA00029447"/>
    </source>
</evidence>
<evidence type="ECO:0000259" key="8">
    <source>
        <dbReference type="PROSITE" id="PS50885"/>
    </source>
</evidence>
<dbReference type="InterPro" id="IPR044398">
    <property type="entry name" value="Globin-sensor_dom"/>
</dbReference>
<evidence type="ECO:0000259" key="7">
    <source>
        <dbReference type="PROSITE" id="PS50111"/>
    </source>
</evidence>
<dbReference type="FunFam" id="1.10.287.950:FF:000001">
    <property type="entry name" value="Methyl-accepting chemotaxis sensory transducer"/>
    <property type="match status" value="1"/>
</dbReference>
<dbReference type="EMBL" id="CABFMQ020000075">
    <property type="protein sequence ID" value="VTZ49737.1"/>
    <property type="molecule type" value="Genomic_DNA"/>
</dbReference>
<evidence type="ECO:0000256" key="1">
    <source>
        <dbReference type="ARBA" id="ARBA00004370"/>
    </source>
</evidence>
<dbReference type="GO" id="GO:0016020">
    <property type="term" value="C:membrane"/>
    <property type="evidence" value="ECO:0007669"/>
    <property type="project" value="UniProtKB-SubCell"/>
</dbReference>
<reference evidence="9 10" key="1">
    <citation type="submission" date="2019-05" db="EMBL/GenBank/DDBJ databases">
        <authorList>
            <person name="Farhan Ul Haque M."/>
        </authorList>
    </citation>
    <scope>NUCLEOTIDE SEQUENCE [LARGE SCALE GENOMIC DNA]</scope>
    <source>
        <strain evidence="9">2</strain>
    </source>
</reference>
<dbReference type="SMART" id="SM00283">
    <property type="entry name" value="MA"/>
    <property type="match status" value="1"/>
</dbReference>
<dbReference type="GO" id="GO:0020037">
    <property type="term" value="F:heme binding"/>
    <property type="evidence" value="ECO:0007669"/>
    <property type="project" value="InterPro"/>
</dbReference>
<comment type="subcellular location">
    <subcellularLocation>
        <location evidence="1">Membrane</location>
    </subcellularLocation>
</comment>
<evidence type="ECO:0000313" key="9">
    <source>
        <dbReference type="EMBL" id="VTZ49737.1"/>
    </source>
</evidence>
<keyword evidence="5" id="KW-0175">Coiled coil</keyword>
<keyword evidence="4" id="KW-0807">Transducer</keyword>
<dbReference type="GO" id="GO:0007165">
    <property type="term" value="P:signal transduction"/>
    <property type="evidence" value="ECO:0007669"/>
    <property type="project" value="UniProtKB-KW"/>
</dbReference>
<accession>A0A8B6M3Z5</accession>
<keyword evidence="2" id="KW-0145">Chemotaxis</keyword>
<dbReference type="InterPro" id="IPR004089">
    <property type="entry name" value="MCPsignal_dom"/>
</dbReference>
<dbReference type="Pfam" id="PF00015">
    <property type="entry name" value="MCPsignal"/>
    <property type="match status" value="1"/>
</dbReference>
<dbReference type="InterPro" id="IPR039379">
    <property type="entry name" value="Protoglobin_sensor_dom"/>
</dbReference>
<evidence type="ECO:0000256" key="4">
    <source>
        <dbReference type="PROSITE-ProRule" id="PRU00284"/>
    </source>
</evidence>
<dbReference type="Gene3D" id="1.10.490.10">
    <property type="entry name" value="Globins"/>
    <property type="match status" value="1"/>
</dbReference>
<sequence>MNTLDPLQQRLEFIDFDARERAALRALKPLIEKSLPPMLVAFYGKIRSTPQTRGFFRDDEHAAAAKGRQQEHWRIISSAAYDQTYVQAVRAIGQVHARLGLEPRWYIGGYALITAGLIRALVAEHWPSLLRRSKHDAAGVAGALSALVKAVMLDMDYSISSYLDAIDAERLCAQAAQRDAEQKAAAAMNATAAALRHLANGDLKGRIDVDLAPEFSAVKADFNAAVAQLQDAIGAVSKSVSGIRLGVEEIAQASEDLSRRTERQAASLEQTAATLEQLTASVKQTASGAGEAAKVVAAMKADAAESGEVVKQAVSAMGGIEGSSQQISKIIGVIDEIAFQTNLLALNAGVEAARAGEAGRGFAVVAQEVRALAQRSAEAAREIKLLIASSGQEVGVGVDLVRQTGDSLQKNIDQIAGVDRLVDAIAISAREQAASLNEVNIAVNQMDQLTQQNAGMVEQAAAATRSLREETGELSRLVARFRIDEPNRARAQGDKPAAQRPRLAAYASGKT</sequence>
<dbReference type="CDD" id="cd11386">
    <property type="entry name" value="MCP_signal"/>
    <property type="match status" value="1"/>
</dbReference>
<dbReference type="PANTHER" id="PTHR43531:SF11">
    <property type="entry name" value="METHYL-ACCEPTING CHEMOTAXIS PROTEIN 3"/>
    <property type="match status" value="1"/>
</dbReference>